<proteinExistence type="predicted"/>
<evidence type="ECO:0000313" key="1">
    <source>
        <dbReference type="EMBL" id="MDE8603836.1"/>
    </source>
</evidence>
<comment type="caution">
    <text evidence="1">The sequence shown here is derived from an EMBL/GenBank/DDBJ whole genome shotgun (WGS) entry which is preliminary data.</text>
</comment>
<organism evidence="1 2">
    <name type="scientific">Marinomonas maritima</name>
    <dbReference type="NCBI Taxonomy" id="2940935"/>
    <lineage>
        <taxon>Bacteria</taxon>
        <taxon>Pseudomonadati</taxon>
        <taxon>Pseudomonadota</taxon>
        <taxon>Gammaproteobacteria</taxon>
        <taxon>Oceanospirillales</taxon>
        <taxon>Oceanospirillaceae</taxon>
        <taxon>Marinomonas</taxon>
    </lineage>
</organism>
<dbReference type="RefSeq" id="WP_275565116.1">
    <property type="nucleotide sequence ID" value="NZ_JAMZEG020000003.1"/>
</dbReference>
<evidence type="ECO:0000313" key="2">
    <source>
        <dbReference type="Proteomes" id="UP001139522"/>
    </source>
</evidence>
<sequence length="73" mass="8505">MHHVRFQPLCIPLTVRSHLRSSVHLTYKIDGSRLATLSFAGMTVRDARAVNGMLHRRIRGLEKTQYGMRWMIE</sequence>
<dbReference type="Proteomes" id="UP001139522">
    <property type="component" value="Unassembled WGS sequence"/>
</dbReference>
<name>A0ABT5WG79_9GAMM</name>
<accession>A0ABT5WG79</accession>
<gene>
    <name evidence="1" type="ORF">M3I01_013105</name>
</gene>
<keyword evidence="2" id="KW-1185">Reference proteome</keyword>
<reference evidence="1" key="1">
    <citation type="submission" date="2023-01" db="EMBL/GenBank/DDBJ databases">
        <title>Psychroserpens sp. MSW6 and Marinomonas sp. RSW2, isolated from seawater.</title>
        <authorList>
            <person name="Kristyanto S."/>
            <person name="Jung J."/>
            <person name="Kim J.M."/>
            <person name="Jeon C.O."/>
        </authorList>
    </citation>
    <scope>NUCLEOTIDE SEQUENCE</scope>
    <source>
        <strain evidence="1">RSW2</strain>
    </source>
</reference>
<protein>
    <submittedName>
        <fullName evidence="1">Uncharacterized protein</fullName>
    </submittedName>
</protein>
<dbReference type="EMBL" id="JAMZEG020000003">
    <property type="protein sequence ID" value="MDE8603836.1"/>
    <property type="molecule type" value="Genomic_DNA"/>
</dbReference>